<feature type="transmembrane region" description="Helical" evidence="1">
    <location>
        <begin position="448"/>
        <end position="469"/>
    </location>
</feature>
<feature type="transmembrane region" description="Helical" evidence="1">
    <location>
        <begin position="195"/>
        <end position="224"/>
    </location>
</feature>
<dbReference type="Proteomes" id="UP000189628">
    <property type="component" value="Plasmid unnamed"/>
</dbReference>
<dbReference type="PANTHER" id="PTHR34219:SF9">
    <property type="entry name" value="IRON-REGULATED INNER MEMBRANE PROTEIN"/>
    <property type="match status" value="1"/>
</dbReference>
<keyword evidence="2" id="KW-0614">Plasmid</keyword>
<dbReference type="Pfam" id="PF03929">
    <property type="entry name" value="PepSY_TM"/>
    <property type="match status" value="1"/>
</dbReference>
<evidence type="ECO:0000313" key="3">
    <source>
        <dbReference type="Proteomes" id="UP000189628"/>
    </source>
</evidence>
<dbReference type="AlphaFoldDB" id="A0A1U9VPM2"/>
<feature type="transmembrane region" description="Helical" evidence="1">
    <location>
        <begin position="423"/>
        <end position="441"/>
    </location>
</feature>
<name>A0A1U9VPM2_9RALS</name>
<evidence type="ECO:0008006" key="4">
    <source>
        <dbReference type="Google" id="ProtNLM"/>
    </source>
</evidence>
<feature type="transmembrane region" description="Helical" evidence="1">
    <location>
        <begin position="12"/>
        <end position="36"/>
    </location>
</feature>
<dbReference type="EMBL" id="CP019912">
    <property type="protein sequence ID" value="AQW32589.1"/>
    <property type="molecule type" value="Genomic_DNA"/>
</dbReference>
<keyword evidence="1" id="KW-1133">Transmembrane helix</keyword>
<keyword evidence="1" id="KW-0472">Membrane</keyword>
<feature type="transmembrane region" description="Helical" evidence="1">
    <location>
        <begin position="481"/>
        <end position="503"/>
    </location>
</feature>
<geneLocation type="plasmid" evidence="2">
    <name>unnamed</name>
</geneLocation>
<evidence type="ECO:0000313" key="2">
    <source>
        <dbReference type="EMBL" id="AQW32589.1"/>
    </source>
</evidence>
<dbReference type="InterPro" id="IPR005625">
    <property type="entry name" value="PepSY-ass_TM"/>
</dbReference>
<sequence>MQSATLRLYQTLHTWVGLMAGWALFIAFFAGSITVFHDELHGWQDPRRSHSAAAVPVDGAAVDRFIPALVRAHPAAAADVYVNLPTEHEPGLTAYWLEQGTWRTTTDAKLAAGRTAPEDIALEPTRGELANFINDLHYALGFPDVGIYFMGAVSVLYGLALVSGVLLHLPRLKKDLLAVRHGRNLKRFWMDVHNVLGLFSLPFHLIFAMTAPLLCLGMVLAMVFNTLAFDGKLLDAVPRITTAAGTTAAAGRPAPLLPATQVLAAARNATGADFTPRSIHFQHLGDAHAVAELRGRSTRALGDYGSLAIRAAAGQADSGRLLGNQTANARDANHAIYSVVYGLHFATYGDVALRLAYFVMGMAGAFVFYSGNLLWIESRRKQRKPAQPRVHRLLAQATVGICIGCCAGVMATFPAALLWPERAVTLTYYPVFLGALAWSLLRPPARGAVELLCAAACFALLAPLTNAIVTGDHLLRTVLNGQWNIAGFDLGALALACGFIALARATQRRARHGTPDSVWALPPQAAGQTCGQGADTVGQP</sequence>
<feature type="transmembrane region" description="Helical" evidence="1">
    <location>
        <begin position="355"/>
        <end position="376"/>
    </location>
</feature>
<proteinExistence type="predicted"/>
<reference evidence="2 3" key="1">
    <citation type="submission" date="2017-02" db="EMBL/GenBank/DDBJ databases">
        <title>Blood Disease Bacterium A2-HR MARDI.</title>
        <authorList>
            <person name="Badrun R."/>
            <person name="Abu Bakar N."/>
            <person name="Laboh R."/>
        </authorList>
    </citation>
    <scope>NUCLEOTIDE SEQUENCE [LARGE SCALE GENOMIC DNA]</scope>
    <source>
        <strain evidence="2 3">A2-HR MARDI</strain>
        <plasmid evidence="3">Plasmid</plasmid>
    </source>
</reference>
<organism evidence="2 3">
    <name type="scientific">blood disease bacterium A2-HR MARDI</name>
    <dbReference type="NCBI Taxonomy" id="1944648"/>
    <lineage>
        <taxon>Bacteria</taxon>
        <taxon>Pseudomonadati</taxon>
        <taxon>Pseudomonadota</taxon>
        <taxon>Betaproteobacteria</taxon>
        <taxon>Burkholderiales</taxon>
        <taxon>Burkholderiaceae</taxon>
        <taxon>Ralstonia</taxon>
        <taxon>Ralstonia solanacearum species complex</taxon>
    </lineage>
</organism>
<dbReference type="RefSeq" id="WP_013210746.1">
    <property type="nucleotide sequence ID" value="NZ_CP019912.1"/>
</dbReference>
<gene>
    <name evidence="2" type="ORF">B0B51_22630</name>
</gene>
<evidence type="ECO:0000256" key="1">
    <source>
        <dbReference type="SAM" id="Phobius"/>
    </source>
</evidence>
<feature type="transmembrane region" description="Helical" evidence="1">
    <location>
        <begin position="397"/>
        <end position="417"/>
    </location>
</feature>
<protein>
    <recommendedName>
        <fullName evidence="4">Peptidase</fullName>
    </recommendedName>
</protein>
<feature type="transmembrane region" description="Helical" evidence="1">
    <location>
        <begin position="145"/>
        <end position="167"/>
    </location>
</feature>
<keyword evidence="1" id="KW-0812">Transmembrane</keyword>
<accession>A0A1U9VPM2</accession>
<dbReference type="PANTHER" id="PTHR34219">
    <property type="entry name" value="IRON-REGULATED INNER MEMBRANE PROTEIN-RELATED"/>
    <property type="match status" value="1"/>
</dbReference>